<name>A0A8E2LMC9_9MYCO</name>
<proteinExistence type="predicted"/>
<gene>
    <name evidence="1" type="ORF">B4U45_12180</name>
</gene>
<reference evidence="1 2" key="1">
    <citation type="submission" date="2017-02" db="EMBL/GenBank/DDBJ databases">
        <title>Mycobacterium kansasii genomes.</title>
        <authorList>
            <person name="Borowka P."/>
            <person name="Strapagiel D."/>
            <person name="Marciniak B."/>
            <person name="Lach J."/>
            <person name="Bakula Z."/>
            <person name="Van Ingen J."/>
            <person name="Safianowska A."/>
            <person name="Brzostek A."/>
            <person name="Dziadek J."/>
            <person name="Jagielski T."/>
        </authorList>
    </citation>
    <scope>NUCLEOTIDE SEQUENCE [LARGE SCALE GENOMIC DNA]</scope>
    <source>
        <strain evidence="1 2">12MK</strain>
    </source>
</reference>
<protein>
    <submittedName>
        <fullName evidence="1">Uncharacterized protein</fullName>
    </submittedName>
</protein>
<evidence type="ECO:0000313" key="2">
    <source>
        <dbReference type="Proteomes" id="UP000192335"/>
    </source>
</evidence>
<dbReference type="EMBL" id="MWQA01000001">
    <property type="protein sequence ID" value="ORC07251.1"/>
    <property type="molecule type" value="Genomic_DNA"/>
</dbReference>
<organism evidence="1 2">
    <name type="scientific">Mycobacterium persicum</name>
    <dbReference type="NCBI Taxonomy" id="1487726"/>
    <lineage>
        <taxon>Bacteria</taxon>
        <taxon>Bacillati</taxon>
        <taxon>Actinomycetota</taxon>
        <taxon>Actinomycetes</taxon>
        <taxon>Mycobacteriales</taxon>
        <taxon>Mycobacteriaceae</taxon>
        <taxon>Mycobacterium</taxon>
    </lineage>
</organism>
<accession>A0A8E2LMC9</accession>
<dbReference type="Proteomes" id="UP000192335">
    <property type="component" value="Unassembled WGS sequence"/>
</dbReference>
<sequence>MAGLHRTTKANYSQKCEAGGDRRIRIAARQHGSRLPSVHFGAAWVGLGAFATLPAAAPPKGPSLPSALRNYAGPQHFCHYRGYDSAWVPGTVLGARVGRTNLLFRIDLGLTGLP</sequence>
<evidence type="ECO:0000313" key="1">
    <source>
        <dbReference type="EMBL" id="ORC07251.1"/>
    </source>
</evidence>
<dbReference type="AlphaFoldDB" id="A0A8E2LMC9"/>
<comment type="caution">
    <text evidence="1">The sequence shown here is derived from an EMBL/GenBank/DDBJ whole genome shotgun (WGS) entry which is preliminary data.</text>
</comment>